<reference evidence="10" key="1">
    <citation type="submission" date="2014-05" db="EMBL/GenBank/DDBJ databases">
        <title>The transcriptome of the halophilic microalga Tetraselmis sp. GSL018 isolated from the Great Salt Lake, Utah.</title>
        <authorList>
            <person name="Jinkerson R.E."/>
            <person name="D'Adamo S."/>
            <person name="Posewitz M.C."/>
        </authorList>
    </citation>
    <scope>NUCLEOTIDE SEQUENCE</scope>
    <source>
        <strain evidence="10">GSL018</strain>
    </source>
</reference>
<dbReference type="Pfam" id="PF20663">
    <property type="entry name" value="COG4_N"/>
    <property type="match status" value="1"/>
</dbReference>
<evidence type="ECO:0000256" key="7">
    <source>
        <dbReference type="ARBA" id="ARBA00023136"/>
    </source>
</evidence>
<dbReference type="GO" id="GO:0015031">
    <property type="term" value="P:protein transport"/>
    <property type="evidence" value="ECO:0007669"/>
    <property type="project" value="UniProtKB-KW"/>
</dbReference>
<dbReference type="InterPro" id="IPR013167">
    <property type="entry name" value="COG4_M"/>
</dbReference>
<dbReference type="Gene3D" id="1.20.58.1970">
    <property type="match status" value="1"/>
</dbReference>
<gene>
    <name evidence="10" type="ORF">TSPGSL018_17219</name>
</gene>
<evidence type="ECO:0000256" key="6">
    <source>
        <dbReference type="ARBA" id="ARBA00023034"/>
    </source>
</evidence>
<dbReference type="EMBL" id="GBEZ01007867">
    <property type="protein sequence ID" value="JAC77625.1"/>
    <property type="molecule type" value="Transcribed_RNA"/>
</dbReference>
<keyword evidence="6" id="KW-0333">Golgi apparatus</keyword>
<evidence type="ECO:0000256" key="3">
    <source>
        <dbReference type="ARBA" id="ARBA00020975"/>
    </source>
</evidence>
<evidence type="ECO:0000256" key="2">
    <source>
        <dbReference type="ARBA" id="ARBA00009215"/>
    </source>
</evidence>
<dbReference type="InterPro" id="IPR048684">
    <property type="entry name" value="COG4_C"/>
</dbReference>
<keyword evidence="5" id="KW-0653">Protein transport</keyword>
<dbReference type="PANTHER" id="PTHR24016:SF0">
    <property type="entry name" value="CONSERVED OLIGOMERIC GOLGI COMPLEX SUBUNIT 4"/>
    <property type="match status" value="1"/>
</dbReference>
<comment type="similarity">
    <text evidence="2">Belongs to the COG4 family.</text>
</comment>
<evidence type="ECO:0000256" key="5">
    <source>
        <dbReference type="ARBA" id="ARBA00022927"/>
    </source>
</evidence>
<feature type="domain" description="COG4 transport protein middle alpha-helical bundle" evidence="9">
    <location>
        <begin position="168"/>
        <end position="474"/>
    </location>
</feature>
<dbReference type="GO" id="GO:0000139">
    <property type="term" value="C:Golgi membrane"/>
    <property type="evidence" value="ECO:0007669"/>
    <property type="project" value="UniProtKB-SubCell"/>
</dbReference>
<name>A0A061S434_9CHLO</name>
<organism evidence="10">
    <name type="scientific">Tetraselmis sp. GSL018</name>
    <dbReference type="NCBI Taxonomy" id="582737"/>
    <lineage>
        <taxon>Eukaryota</taxon>
        <taxon>Viridiplantae</taxon>
        <taxon>Chlorophyta</taxon>
        <taxon>core chlorophytes</taxon>
        <taxon>Chlorodendrophyceae</taxon>
        <taxon>Chlorodendrales</taxon>
        <taxon>Chlorodendraceae</taxon>
        <taxon>Tetraselmis</taxon>
    </lineage>
</organism>
<dbReference type="AlphaFoldDB" id="A0A061S434"/>
<keyword evidence="7" id="KW-0472">Membrane</keyword>
<proteinExistence type="inferred from homology"/>
<evidence type="ECO:0000256" key="4">
    <source>
        <dbReference type="ARBA" id="ARBA00022448"/>
    </source>
</evidence>
<evidence type="ECO:0000256" key="1">
    <source>
        <dbReference type="ARBA" id="ARBA00004395"/>
    </source>
</evidence>
<keyword evidence="4" id="KW-0813">Transport</keyword>
<dbReference type="PANTHER" id="PTHR24016">
    <property type="entry name" value="CONSERVED OLIGOMERIC GOLGI COMPLEX SUBUNIT 4"/>
    <property type="match status" value="1"/>
</dbReference>
<protein>
    <recommendedName>
        <fullName evidence="3">Conserved oligomeric Golgi complex subunit 4</fullName>
    </recommendedName>
    <alternativeName>
        <fullName evidence="8">Component of oligomeric Golgi complex 4</fullName>
    </alternativeName>
</protein>
<accession>A0A061S434</accession>
<dbReference type="SMART" id="SM00762">
    <property type="entry name" value="Cog4"/>
    <property type="match status" value="1"/>
</dbReference>
<evidence type="ECO:0000313" key="10">
    <source>
        <dbReference type="EMBL" id="JAC77625.1"/>
    </source>
</evidence>
<comment type="subcellular location">
    <subcellularLocation>
        <location evidence="1">Golgi apparatus membrane</location>
        <topology evidence="1">Peripheral membrane protein</topology>
    </subcellularLocation>
</comment>
<dbReference type="InterPro" id="IPR048680">
    <property type="entry name" value="COG4_N"/>
</dbReference>
<dbReference type="Pfam" id="PF20662">
    <property type="entry name" value="COG4_C"/>
    <property type="match status" value="1"/>
</dbReference>
<evidence type="ECO:0000256" key="8">
    <source>
        <dbReference type="ARBA" id="ARBA00031340"/>
    </source>
</evidence>
<sequence>MPSILEHGATDLSDICRQLTTLGDINRLLHEVVARERSIDAELEQQLSKRKDVEDSLMSLSTSTDEVLDLMRIDAEQLHNSVSSTAQLAEKVSSKVRELDTASNNVREVLSRINLVMDRSNCIETVKLAMESEDYETAAQNIATYSQLRIKADQSMDEVQVRDQEAVLKNAQQELVKIVREKFREAVSKRDHASVVRFTKLHVPLALTSEGLEAFTGYLCQLIAMRAAEDYSVLADAVGQNSASADFVGVLTNLFKDIAIAADDNSELLKECFGPEGLLHTVLQLQAQCDTAGSRVLTRYLEHRQLQRLVREVSGSKRGTDPPLGSPDRVTVVDPRQVEVYLEEIVMLSQRSEEYNEFMLSRLREAAADPVGAASHENAFRGGQFNCTVREVIGYYITLEEYYVEEMVSKAVRLDELADGQLVSSMVDDTFFIMQKCARRSLATGSLQCSCAVLTELNNIISGAFRSAVGGRLSNCAQRLLSDMPAEAAIADTDPSERPHEAAVSMNCAETSGSYVTKLRQDLESVALELFPASQDRERIKSCLADLAKTSSDFHNLAGRALDSVAAAFLNRLRGPLDEVAQTNYQPSEAEYSAMEAEELWTQRLLVTVESSLYYLSPMLVPANYDALVVHLVEKVTARLEAIFAKKRFNQLGGLQLDRDIRNLVSHLSEFTNRAVRDKFARLTQMATVLSLETPNEILDYWGDNSGPITWRWNAAEVRRLLELRVDFSQASLNALRL</sequence>
<evidence type="ECO:0000259" key="9">
    <source>
        <dbReference type="SMART" id="SM00762"/>
    </source>
</evidence>
<dbReference type="InterPro" id="IPR048682">
    <property type="entry name" value="COG4"/>
</dbReference>
<dbReference type="Pfam" id="PF08318">
    <property type="entry name" value="COG4_m"/>
    <property type="match status" value="1"/>
</dbReference>
<dbReference type="Gene3D" id="1.10.287.1060">
    <property type="entry name" value="ESAT-6-like"/>
    <property type="match status" value="1"/>
</dbReference>